<evidence type="ECO:0000256" key="11">
    <source>
        <dbReference type="RuleBase" id="RU004181"/>
    </source>
</evidence>
<evidence type="ECO:0000256" key="6">
    <source>
        <dbReference type="ARBA" id="ARBA00022801"/>
    </source>
</evidence>
<keyword evidence="6 9" id="KW-0378">Hydrolase</keyword>
<keyword evidence="4 9" id="KW-0812">Transmembrane</keyword>
<dbReference type="PROSITE" id="PS00855">
    <property type="entry name" value="SPASE_II"/>
    <property type="match status" value="1"/>
</dbReference>
<name>A0ABP8QBW9_9GAMM</name>
<keyword evidence="3 9" id="KW-0645">Protease</keyword>
<reference evidence="13" key="1">
    <citation type="journal article" date="2019" name="Int. J. Syst. Evol. Microbiol.">
        <title>The Global Catalogue of Microorganisms (GCM) 10K type strain sequencing project: providing services to taxonomists for standard genome sequencing and annotation.</title>
        <authorList>
            <consortium name="The Broad Institute Genomics Platform"/>
            <consortium name="The Broad Institute Genome Sequencing Center for Infectious Disease"/>
            <person name="Wu L."/>
            <person name="Ma J."/>
        </authorList>
    </citation>
    <scope>NUCLEOTIDE SEQUENCE [LARGE SCALE GENOMIC DNA]</scope>
    <source>
        <strain evidence="13">JCM 32226</strain>
    </source>
</reference>
<feature type="transmembrane region" description="Helical" evidence="9">
    <location>
        <begin position="139"/>
        <end position="159"/>
    </location>
</feature>
<sequence>MMSLFKQTGLRWLWLAALVILLDQLSKLAVLQWLPFGYPGQPLVPYINLVHVYNKGAAFSFLADQAGWQRWFFTLFALGVSGALLVWLRKLPAAARWSPIAYCLIIGGALGNLIDRLAYGHVVDFIDFHVGQWHYPAFNLADSAICVGAVMIVLEGLLFRRPQQAGDKPS</sequence>
<dbReference type="InterPro" id="IPR001872">
    <property type="entry name" value="Peptidase_A8"/>
</dbReference>
<dbReference type="Proteomes" id="UP001501321">
    <property type="component" value="Unassembled WGS sequence"/>
</dbReference>
<comment type="caution">
    <text evidence="9">Lacks conserved residue(s) required for the propagation of feature annotation.</text>
</comment>
<comment type="catalytic activity">
    <reaction evidence="9 10">
        <text>Release of signal peptides from bacterial membrane prolipoproteins. Hydrolyzes -Xaa-Yaa-Zaa-|-(S,diacylglyceryl)Cys-, in which Xaa is hydrophobic (preferably Leu), and Yaa (Ala or Ser) and Zaa (Gly or Ala) have small, neutral side chains.</text>
        <dbReference type="EC" id="3.4.23.36"/>
    </reaction>
</comment>
<accession>A0ABP8QBW9</accession>
<dbReference type="PRINTS" id="PR00781">
    <property type="entry name" value="LIPOSIGPTASE"/>
</dbReference>
<evidence type="ECO:0000256" key="8">
    <source>
        <dbReference type="ARBA" id="ARBA00023136"/>
    </source>
</evidence>
<evidence type="ECO:0000256" key="4">
    <source>
        <dbReference type="ARBA" id="ARBA00022692"/>
    </source>
</evidence>
<evidence type="ECO:0000256" key="7">
    <source>
        <dbReference type="ARBA" id="ARBA00022989"/>
    </source>
</evidence>
<organism evidence="12 13">
    <name type="scientific">Pseudaeromonas paramecii</name>
    <dbReference type="NCBI Taxonomy" id="2138166"/>
    <lineage>
        <taxon>Bacteria</taxon>
        <taxon>Pseudomonadati</taxon>
        <taxon>Pseudomonadota</taxon>
        <taxon>Gammaproteobacteria</taxon>
        <taxon>Aeromonadales</taxon>
        <taxon>Aeromonadaceae</taxon>
        <taxon>Pseudaeromonas</taxon>
    </lineage>
</organism>
<evidence type="ECO:0000256" key="9">
    <source>
        <dbReference type="HAMAP-Rule" id="MF_00161"/>
    </source>
</evidence>
<dbReference type="RefSeq" id="WP_345012838.1">
    <property type="nucleotide sequence ID" value="NZ_BAABFC010000013.1"/>
</dbReference>
<dbReference type="EMBL" id="BAABFC010000013">
    <property type="protein sequence ID" value="GAA4500029.1"/>
    <property type="molecule type" value="Genomic_DNA"/>
</dbReference>
<comment type="similarity">
    <text evidence="1 9 11">Belongs to the peptidase A8 family.</text>
</comment>
<comment type="subcellular location">
    <subcellularLocation>
        <location evidence="9">Cell membrane</location>
        <topology evidence="9">Multi-pass membrane protein</topology>
    </subcellularLocation>
</comment>
<proteinExistence type="inferred from homology"/>
<comment type="pathway">
    <text evidence="9">Protein modification; lipoprotein biosynthesis (signal peptide cleavage).</text>
</comment>
<keyword evidence="8 9" id="KW-0472">Membrane</keyword>
<feature type="active site" evidence="9">
    <location>
        <position position="142"/>
    </location>
</feature>
<dbReference type="PANTHER" id="PTHR33695:SF1">
    <property type="entry name" value="LIPOPROTEIN SIGNAL PEPTIDASE"/>
    <property type="match status" value="1"/>
</dbReference>
<keyword evidence="7 9" id="KW-1133">Transmembrane helix</keyword>
<dbReference type="NCBIfam" id="TIGR00077">
    <property type="entry name" value="lspA"/>
    <property type="match status" value="1"/>
</dbReference>
<feature type="transmembrane region" description="Helical" evidence="9">
    <location>
        <begin position="100"/>
        <end position="119"/>
    </location>
</feature>
<feature type="transmembrane region" description="Helical" evidence="9">
    <location>
        <begin position="71"/>
        <end position="88"/>
    </location>
</feature>
<comment type="function">
    <text evidence="9 10">This protein specifically catalyzes the removal of signal peptides from prolipoproteins.</text>
</comment>
<evidence type="ECO:0000256" key="10">
    <source>
        <dbReference type="RuleBase" id="RU000594"/>
    </source>
</evidence>
<evidence type="ECO:0000256" key="2">
    <source>
        <dbReference type="ARBA" id="ARBA00022475"/>
    </source>
</evidence>
<dbReference type="Pfam" id="PF01252">
    <property type="entry name" value="Peptidase_A8"/>
    <property type="match status" value="1"/>
</dbReference>
<protein>
    <recommendedName>
        <fullName evidence="9">Lipoprotein signal peptidase</fullName>
        <ecNumber evidence="9">3.4.23.36</ecNumber>
    </recommendedName>
    <alternativeName>
        <fullName evidence="9">Prolipoprotein signal peptidase</fullName>
    </alternativeName>
    <alternativeName>
        <fullName evidence="9">Signal peptidase II</fullName>
        <shortName evidence="9">SPase II</shortName>
    </alternativeName>
</protein>
<evidence type="ECO:0000256" key="3">
    <source>
        <dbReference type="ARBA" id="ARBA00022670"/>
    </source>
</evidence>
<keyword evidence="5 9" id="KW-0064">Aspartyl protease</keyword>
<dbReference type="HAMAP" id="MF_00161">
    <property type="entry name" value="LspA"/>
    <property type="match status" value="1"/>
</dbReference>
<comment type="caution">
    <text evidence="12">The sequence shown here is derived from an EMBL/GenBank/DDBJ whole genome shotgun (WGS) entry which is preliminary data.</text>
</comment>
<dbReference type="EC" id="3.4.23.36" evidence="9"/>
<evidence type="ECO:0000313" key="12">
    <source>
        <dbReference type="EMBL" id="GAA4500029.1"/>
    </source>
</evidence>
<keyword evidence="13" id="KW-1185">Reference proteome</keyword>
<gene>
    <name evidence="9 12" type="primary">lspA</name>
    <name evidence="12" type="ORF">GCM10023095_21120</name>
</gene>
<keyword evidence="2 9" id="KW-1003">Cell membrane</keyword>
<dbReference type="PANTHER" id="PTHR33695">
    <property type="entry name" value="LIPOPROTEIN SIGNAL PEPTIDASE"/>
    <property type="match status" value="1"/>
</dbReference>
<evidence type="ECO:0000256" key="5">
    <source>
        <dbReference type="ARBA" id="ARBA00022750"/>
    </source>
</evidence>
<feature type="active site" evidence="9">
    <location>
        <position position="124"/>
    </location>
</feature>
<evidence type="ECO:0000256" key="1">
    <source>
        <dbReference type="ARBA" id="ARBA00006139"/>
    </source>
</evidence>
<evidence type="ECO:0000313" key="13">
    <source>
        <dbReference type="Proteomes" id="UP001501321"/>
    </source>
</evidence>